<evidence type="ECO:0000313" key="2">
    <source>
        <dbReference type="EMBL" id="OSX65247.1"/>
    </source>
</evidence>
<organism evidence="2 3">
    <name type="scientific">Postia placenta MAD-698-R-SB12</name>
    <dbReference type="NCBI Taxonomy" id="670580"/>
    <lineage>
        <taxon>Eukaryota</taxon>
        <taxon>Fungi</taxon>
        <taxon>Dikarya</taxon>
        <taxon>Basidiomycota</taxon>
        <taxon>Agaricomycotina</taxon>
        <taxon>Agaricomycetes</taxon>
        <taxon>Polyporales</taxon>
        <taxon>Adustoporiaceae</taxon>
        <taxon>Rhodonia</taxon>
    </lineage>
</organism>
<feature type="compositionally biased region" description="Polar residues" evidence="1">
    <location>
        <begin position="114"/>
        <end position="142"/>
    </location>
</feature>
<dbReference type="RefSeq" id="XP_024342041.1">
    <property type="nucleotide sequence ID" value="XM_024480477.1"/>
</dbReference>
<reference evidence="2 3" key="1">
    <citation type="submission" date="2017-04" db="EMBL/GenBank/DDBJ databases">
        <title>Genome Sequence of the Model Brown-Rot Fungus Postia placenta SB12.</title>
        <authorList>
            <consortium name="DOE Joint Genome Institute"/>
            <person name="Gaskell J."/>
            <person name="Kersten P."/>
            <person name="Larrondo L.F."/>
            <person name="Canessa P."/>
            <person name="Martinez D."/>
            <person name="Hibbett D."/>
            <person name="Schmoll M."/>
            <person name="Kubicek C.P."/>
            <person name="Martinez A.T."/>
            <person name="Yadav J."/>
            <person name="Master E."/>
            <person name="Magnuson J.K."/>
            <person name="James T."/>
            <person name="Yaver D."/>
            <person name="Berka R."/>
            <person name="Labutti K."/>
            <person name="Lipzen A."/>
            <person name="Aerts A."/>
            <person name="Barry K."/>
            <person name="Henrissat B."/>
            <person name="Blanchette R."/>
            <person name="Grigoriev I."/>
            <person name="Cullen D."/>
        </authorList>
    </citation>
    <scope>NUCLEOTIDE SEQUENCE [LARGE SCALE GENOMIC DNA]</scope>
    <source>
        <strain evidence="2 3">MAD-698-R-SB12</strain>
    </source>
</reference>
<protein>
    <submittedName>
        <fullName evidence="2">Uncharacterized protein</fullName>
    </submittedName>
</protein>
<gene>
    <name evidence="2" type="ORF">POSPLADRAFT_1054009</name>
</gene>
<evidence type="ECO:0000256" key="1">
    <source>
        <dbReference type="SAM" id="MobiDB-lite"/>
    </source>
</evidence>
<dbReference type="EMBL" id="KZ110593">
    <property type="protein sequence ID" value="OSX65247.1"/>
    <property type="molecule type" value="Genomic_DNA"/>
</dbReference>
<feature type="region of interest" description="Disordered" evidence="1">
    <location>
        <begin position="53"/>
        <end position="158"/>
    </location>
</feature>
<dbReference type="GeneID" id="36325427"/>
<sequence length="158" mass="17041">MLDTKRGRRWKWLHFRPPRFICPFLAPASPRRPRHGLSLAPSLPPSTVFLAGNPRPAHDGLTPRSSLALSSLHRAADARDPPPLVRGGPGADLNSAPVPPWKSSVPDRVGTLARSRSSNPHFAWLSTTPGAPPGSDTSQSAQGARRRTHSVTGYRISS</sequence>
<dbReference type="AlphaFoldDB" id="A0A1X6N9C5"/>
<dbReference type="Proteomes" id="UP000194127">
    <property type="component" value="Unassembled WGS sequence"/>
</dbReference>
<name>A0A1X6N9C5_9APHY</name>
<proteinExistence type="predicted"/>
<keyword evidence="3" id="KW-1185">Reference proteome</keyword>
<feature type="compositionally biased region" description="Low complexity" evidence="1">
    <location>
        <begin position="64"/>
        <end position="73"/>
    </location>
</feature>
<accession>A0A1X6N9C5</accession>
<evidence type="ECO:0000313" key="3">
    <source>
        <dbReference type="Proteomes" id="UP000194127"/>
    </source>
</evidence>